<reference evidence="2" key="1">
    <citation type="submission" date="2020-07" db="EMBL/GenBank/DDBJ databases">
        <title>The High-quality genome of the commercially important snow crab, Chionoecetes opilio.</title>
        <authorList>
            <person name="Jeong J.-H."/>
            <person name="Ryu S."/>
        </authorList>
    </citation>
    <scope>NUCLEOTIDE SEQUENCE</scope>
    <source>
        <strain evidence="2">MADBK_172401_WGS</strain>
        <tissue evidence="2">Digestive gland</tissue>
    </source>
</reference>
<comment type="caution">
    <text evidence="2">The sequence shown here is derived from an EMBL/GenBank/DDBJ whole genome shotgun (WGS) entry which is preliminary data.</text>
</comment>
<organism evidence="2 3">
    <name type="scientific">Chionoecetes opilio</name>
    <name type="common">Atlantic snow crab</name>
    <name type="synonym">Cancer opilio</name>
    <dbReference type="NCBI Taxonomy" id="41210"/>
    <lineage>
        <taxon>Eukaryota</taxon>
        <taxon>Metazoa</taxon>
        <taxon>Ecdysozoa</taxon>
        <taxon>Arthropoda</taxon>
        <taxon>Crustacea</taxon>
        <taxon>Multicrustacea</taxon>
        <taxon>Malacostraca</taxon>
        <taxon>Eumalacostraca</taxon>
        <taxon>Eucarida</taxon>
        <taxon>Decapoda</taxon>
        <taxon>Pleocyemata</taxon>
        <taxon>Brachyura</taxon>
        <taxon>Eubrachyura</taxon>
        <taxon>Majoidea</taxon>
        <taxon>Majidae</taxon>
        <taxon>Chionoecetes</taxon>
    </lineage>
</organism>
<gene>
    <name evidence="2" type="ORF">GWK47_000476</name>
</gene>
<sequence>MPQQPDENPSPFHQVYLRVVSPPNPLRLGYRCASQILQTAPDQCPYCFEIEDDPPHHYILRAHDPGPPPPWWPGSRTQQRSSGTSDSLCLNSNARNSL</sequence>
<evidence type="ECO:0000256" key="1">
    <source>
        <dbReference type="SAM" id="MobiDB-lite"/>
    </source>
</evidence>
<feature type="region of interest" description="Disordered" evidence="1">
    <location>
        <begin position="57"/>
        <end position="98"/>
    </location>
</feature>
<dbReference type="EMBL" id="JACEEZ010007225">
    <property type="protein sequence ID" value="KAG0724211.1"/>
    <property type="molecule type" value="Genomic_DNA"/>
</dbReference>
<feature type="compositionally biased region" description="Polar residues" evidence="1">
    <location>
        <begin position="75"/>
        <end position="98"/>
    </location>
</feature>
<keyword evidence="3" id="KW-1185">Reference proteome</keyword>
<evidence type="ECO:0000313" key="3">
    <source>
        <dbReference type="Proteomes" id="UP000770661"/>
    </source>
</evidence>
<proteinExistence type="predicted"/>
<evidence type="ECO:0000313" key="2">
    <source>
        <dbReference type="EMBL" id="KAG0724211.1"/>
    </source>
</evidence>
<accession>A0A8J4YIT7</accession>
<name>A0A8J4YIT7_CHIOP</name>
<dbReference type="AlphaFoldDB" id="A0A8J4YIT7"/>
<protein>
    <submittedName>
        <fullName evidence="2">Uncharacterized protein</fullName>
    </submittedName>
</protein>
<dbReference type="Proteomes" id="UP000770661">
    <property type="component" value="Unassembled WGS sequence"/>
</dbReference>